<comment type="catalytic activity">
    <reaction evidence="6">
        <text>a uridine in tRNA + S-adenosyl-L-methionine = a 3-[(3S)-3-amino-3-carboxypropyl]uridine in tRNA + S-methyl-5'-thioadenosine + H(+)</text>
        <dbReference type="Rhea" id="RHEA:62432"/>
        <dbReference type="Rhea" id="RHEA-COMP:13339"/>
        <dbReference type="Rhea" id="RHEA-COMP:16092"/>
        <dbReference type="ChEBI" id="CHEBI:15378"/>
        <dbReference type="ChEBI" id="CHEBI:17509"/>
        <dbReference type="ChEBI" id="CHEBI:59789"/>
        <dbReference type="ChEBI" id="CHEBI:65315"/>
        <dbReference type="ChEBI" id="CHEBI:82930"/>
        <dbReference type="EC" id="2.5.1.25"/>
    </reaction>
</comment>
<evidence type="ECO:0000256" key="8">
    <source>
        <dbReference type="SAM" id="Coils"/>
    </source>
</evidence>
<dbReference type="GO" id="GO:0051082">
    <property type="term" value="F:unfolded protein binding"/>
    <property type="evidence" value="ECO:0007669"/>
    <property type="project" value="InterPro"/>
</dbReference>
<dbReference type="GO" id="GO:0008146">
    <property type="term" value="F:sulfotransferase activity"/>
    <property type="evidence" value="ECO:0007669"/>
    <property type="project" value="InterPro"/>
</dbReference>
<name>A0A9P1FL98_9DINO</name>
<dbReference type="Gene3D" id="1.10.287.370">
    <property type="match status" value="1"/>
</dbReference>
<dbReference type="SMART" id="SM01144">
    <property type="entry name" value="DTW"/>
    <property type="match status" value="1"/>
</dbReference>
<reference evidence="10" key="1">
    <citation type="submission" date="2022-10" db="EMBL/GenBank/DDBJ databases">
        <authorList>
            <person name="Chen Y."/>
            <person name="Dougan E. K."/>
            <person name="Chan C."/>
            <person name="Rhodes N."/>
            <person name="Thang M."/>
        </authorList>
    </citation>
    <scope>NUCLEOTIDE SEQUENCE</scope>
</reference>
<dbReference type="EMBL" id="CAMXCT030000392">
    <property type="protein sequence ID" value="CAL4765484.1"/>
    <property type="molecule type" value="Genomic_DNA"/>
</dbReference>
<dbReference type="GO" id="GO:0016020">
    <property type="term" value="C:membrane"/>
    <property type="evidence" value="ECO:0007669"/>
    <property type="project" value="InterPro"/>
</dbReference>
<evidence type="ECO:0000256" key="6">
    <source>
        <dbReference type="ARBA" id="ARBA00048718"/>
    </source>
</evidence>
<dbReference type="InterPro" id="IPR002777">
    <property type="entry name" value="PFD_beta-like"/>
</dbReference>
<comment type="similarity">
    <text evidence="1">Belongs to the prefoldin subunit beta family.</text>
</comment>
<evidence type="ECO:0000256" key="4">
    <source>
        <dbReference type="ARBA" id="ARBA00022691"/>
    </source>
</evidence>
<keyword evidence="7" id="KW-0802">TPR repeat</keyword>
<reference evidence="11 12" key="2">
    <citation type="submission" date="2024-05" db="EMBL/GenBank/DDBJ databases">
        <authorList>
            <person name="Chen Y."/>
            <person name="Shah S."/>
            <person name="Dougan E. K."/>
            <person name="Thang M."/>
            <person name="Chan C."/>
        </authorList>
    </citation>
    <scope>NUCLEOTIDE SEQUENCE [LARGE SCALE GENOMIC DNA]</scope>
</reference>
<dbReference type="SMART" id="SM00028">
    <property type="entry name" value="TPR"/>
    <property type="match status" value="2"/>
</dbReference>
<organism evidence="10">
    <name type="scientific">Cladocopium goreaui</name>
    <dbReference type="NCBI Taxonomy" id="2562237"/>
    <lineage>
        <taxon>Eukaryota</taxon>
        <taxon>Sar</taxon>
        <taxon>Alveolata</taxon>
        <taxon>Dinophyceae</taxon>
        <taxon>Suessiales</taxon>
        <taxon>Symbiodiniaceae</taxon>
        <taxon>Cladocopium</taxon>
    </lineage>
</organism>
<dbReference type="GO" id="GO:0006457">
    <property type="term" value="P:protein folding"/>
    <property type="evidence" value="ECO:0007669"/>
    <property type="project" value="InterPro"/>
</dbReference>
<feature type="domain" description="DTW" evidence="9">
    <location>
        <begin position="31"/>
        <end position="234"/>
    </location>
</feature>
<feature type="coiled-coil region" evidence="8">
    <location>
        <begin position="1077"/>
        <end position="1104"/>
    </location>
</feature>
<protein>
    <recommendedName>
        <fullName evidence="2">tRNA-uridine aminocarboxypropyltransferase</fullName>
        <ecNumber evidence="2">2.5.1.25</ecNumber>
    </recommendedName>
</protein>
<evidence type="ECO:0000256" key="1">
    <source>
        <dbReference type="ARBA" id="ARBA00008045"/>
    </source>
</evidence>
<dbReference type="Pfam" id="PF03567">
    <property type="entry name" value="Sulfotransfer_2"/>
    <property type="match status" value="1"/>
</dbReference>
<keyword evidence="8" id="KW-0175">Coiled coil</keyword>
<keyword evidence="5" id="KW-0819">tRNA processing</keyword>
<evidence type="ECO:0000313" key="12">
    <source>
        <dbReference type="Proteomes" id="UP001152797"/>
    </source>
</evidence>
<sequence length="1333" mass="151310">MSARCEAALAALTFLDTLKFSCDADATRSLQRSDCPDCGKAVRLYCTKCVQSVVPLPKPLDLGLQVLIFRHPKEAAAKSSATPLPLLSRDIEVCEWQSDNCRASCSALGPGTWLVFPSQDAIDASLVDWSEVTRLVLVDSRWKHARAVVEDPKLQLKQLPAMKLGPNDGVDARSCFWRSATEKLADVRGLLSTTECLHSLLQLRQRSQGGEEGRLDDLLFFFALRLQLVVQEYQDDPDRCCPWCTENQRRRAVHAGNDRKLKEEMATAAEKCKKALRKAYGQQRHQEILARMATYDANKVDDMTVPTARHIFGSGSRWWLGSGSANARAARLTVGERLAKAQESGDPEQIKAALEEAKRAGADEAHVDAALAELKRKEDDPEAILELSQKAEAFKKKGNERLKDNTKSAAREALEFFTSGCSAWHGRYASKTQQDDARPGHCMWSLEGSDTPGLICSDTQALAPCRRVAMSDAFLPASNTSTFQYHFQRYLGQEWAFIRQGRHREPDASECLRKFDGGYRLHSGQSLWGAWEQQFQDCSKLRGRYIIFCPALRQSRAWRLDTFAVSKVGELMSQVWANEVEDEVLYRLANQEIPAEQYQGSSHLGVCVPASCPRSMERMLGWHVVLKKLGYLGGAYDMSRSPRRSEVLLRLHGDGDGEKHLKAGRELQASLAIASMGPLPSWYLQPFEWQARPSRVGFSVVGASRYFFETRWGVFLNRIQIIPRKRVAFCPIPKAGLSQWYLLLNRVGHLNVSYSDFLDGASRFDSRVSGWFASHDYWRDPRWKFAVFVRDPLERFVSAFLDKCLKPSSHCGDDLRLGWRNVSSSSPWREKLRAFRVFVSLPISTAKMLQNDHWIPQSVYLLHGCQFTWQRLDFVGLMTSDKWQMNLQVRAMLQKLGLSLDLACQLADQYFPIQGFASKYMERHANIHRNLGGSKGNIFRAFYGGKETLQRVMRYVRQDGLSLEVRCSDPVLNAQLYSNRAHVRLLLRQFVEAVDDCRKAIERDPKNIKAYWRAARASLQLDLCRNGIDFCEAGLEQAPGDADLQKLRATCAEKLQGQQQRRKAQESAARDFNADEAMAIQDKVTALNEQLSRLKATLGSKQRQRVRLELMQQTIDSTPEDAKLYRGVGRCFLLGERQVMLDEMKRTMDNIDEDLPKMQKGSEELEKRKDDAEKELREMITAFRQQADHAATGRSTLNFLEALQVDREAETSAERTDGFLDKKDLKKYALSEFKFTLPDPVADKIIKHLTAPGAKGVAKDDFQRIKVQIGIARDRQIDLQRKKRMDELKDQLQDRIEKEVKTGVDEITTLNASIEARFLPRHWEVHSLSPKTA</sequence>
<keyword evidence="3" id="KW-0808">Transferase</keyword>
<dbReference type="GO" id="GO:0005634">
    <property type="term" value="C:nucleus"/>
    <property type="evidence" value="ECO:0007669"/>
    <property type="project" value="TreeGrafter"/>
</dbReference>
<dbReference type="GO" id="GO:0016432">
    <property type="term" value="F:tRNA-uridine aminocarboxypropyltransferase activity"/>
    <property type="evidence" value="ECO:0007669"/>
    <property type="project" value="UniProtKB-EC"/>
</dbReference>
<dbReference type="Pfam" id="PF01920">
    <property type="entry name" value="Prefoldin_2"/>
    <property type="match status" value="1"/>
</dbReference>
<dbReference type="GO" id="GO:0030544">
    <property type="term" value="F:Hsp70 protein binding"/>
    <property type="evidence" value="ECO:0007669"/>
    <property type="project" value="TreeGrafter"/>
</dbReference>
<dbReference type="OrthoDB" id="420195at2759"/>
<dbReference type="Gene3D" id="1.25.40.10">
    <property type="entry name" value="Tetratricopeptide repeat domain"/>
    <property type="match status" value="1"/>
</dbReference>
<dbReference type="EC" id="2.5.1.25" evidence="2"/>
<dbReference type="InterPro" id="IPR019734">
    <property type="entry name" value="TPR_rpt"/>
</dbReference>
<dbReference type="Proteomes" id="UP001152797">
    <property type="component" value="Unassembled WGS sequence"/>
</dbReference>
<keyword evidence="12" id="KW-1185">Reference proteome</keyword>
<evidence type="ECO:0000256" key="7">
    <source>
        <dbReference type="PROSITE-ProRule" id="PRU00339"/>
    </source>
</evidence>
<dbReference type="InterPro" id="IPR005331">
    <property type="entry name" value="Sulfotransferase"/>
</dbReference>
<gene>
    <name evidence="10" type="ORF">C1SCF055_LOCUS6245</name>
</gene>
<dbReference type="InterPro" id="IPR011990">
    <property type="entry name" value="TPR-like_helical_dom_sf"/>
</dbReference>
<feature type="repeat" description="TPR" evidence="7">
    <location>
        <begin position="974"/>
        <end position="1007"/>
    </location>
</feature>
<evidence type="ECO:0000313" key="10">
    <source>
        <dbReference type="EMBL" id="CAI3978172.1"/>
    </source>
</evidence>
<evidence type="ECO:0000259" key="9">
    <source>
        <dbReference type="SMART" id="SM01144"/>
    </source>
</evidence>
<dbReference type="GO" id="GO:0016272">
    <property type="term" value="C:prefoldin complex"/>
    <property type="evidence" value="ECO:0007669"/>
    <property type="project" value="InterPro"/>
</dbReference>
<evidence type="ECO:0000256" key="3">
    <source>
        <dbReference type="ARBA" id="ARBA00022679"/>
    </source>
</evidence>
<evidence type="ECO:0000256" key="2">
    <source>
        <dbReference type="ARBA" id="ARBA00012386"/>
    </source>
</evidence>
<dbReference type="EMBL" id="CAMXCT010000392">
    <property type="protein sequence ID" value="CAI3978172.1"/>
    <property type="molecule type" value="Genomic_DNA"/>
</dbReference>
<dbReference type="EMBL" id="CAMXCT020000392">
    <property type="protein sequence ID" value="CAL1131547.1"/>
    <property type="molecule type" value="Genomic_DNA"/>
</dbReference>
<dbReference type="SUPFAM" id="SSF46579">
    <property type="entry name" value="Prefoldin"/>
    <property type="match status" value="1"/>
</dbReference>
<accession>A0A9P1FL98</accession>
<dbReference type="GO" id="GO:0008033">
    <property type="term" value="P:tRNA processing"/>
    <property type="evidence" value="ECO:0007669"/>
    <property type="project" value="UniProtKB-KW"/>
</dbReference>
<dbReference type="InterPro" id="IPR009053">
    <property type="entry name" value="Prefoldin"/>
</dbReference>
<keyword evidence="4" id="KW-0949">S-adenosyl-L-methionine</keyword>
<dbReference type="GO" id="GO:0051879">
    <property type="term" value="F:Hsp90 protein binding"/>
    <property type="evidence" value="ECO:0007669"/>
    <property type="project" value="TreeGrafter"/>
</dbReference>
<dbReference type="PROSITE" id="PS50005">
    <property type="entry name" value="TPR"/>
    <property type="match status" value="1"/>
</dbReference>
<evidence type="ECO:0000313" key="11">
    <source>
        <dbReference type="EMBL" id="CAL4765484.1"/>
    </source>
</evidence>
<dbReference type="PANTHER" id="PTHR46035">
    <property type="entry name" value="TETRATRICOPEPTIDE REPEAT PROTEIN 4"/>
    <property type="match status" value="1"/>
</dbReference>
<feature type="coiled-coil region" evidence="8">
    <location>
        <begin position="1155"/>
        <end position="1182"/>
    </location>
</feature>
<dbReference type="InterPro" id="IPR005636">
    <property type="entry name" value="DTW"/>
</dbReference>
<dbReference type="SUPFAM" id="SSF48452">
    <property type="entry name" value="TPR-like"/>
    <property type="match status" value="1"/>
</dbReference>
<dbReference type="PANTHER" id="PTHR46035:SF1">
    <property type="entry name" value="TETRATRICOPEPTIDE REPEAT PROTEIN 4"/>
    <property type="match status" value="1"/>
</dbReference>
<dbReference type="Pfam" id="PF03942">
    <property type="entry name" value="DTW"/>
    <property type="match status" value="1"/>
</dbReference>
<proteinExistence type="inferred from homology"/>
<dbReference type="GO" id="GO:0005829">
    <property type="term" value="C:cytosol"/>
    <property type="evidence" value="ECO:0007669"/>
    <property type="project" value="TreeGrafter"/>
</dbReference>
<evidence type="ECO:0000256" key="5">
    <source>
        <dbReference type="ARBA" id="ARBA00022694"/>
    </source>
</evidence>
<comment type="caution">
    <text evidence="10">The sequence shown here is derived from an EMBL/GenBank/DDBJ whole genome shotgun (WGS) entry which is preliminary data.</text>
</comment>